<reference evidence="2 3" key="1">
    <citation type="submission" date="2019-06" db="EMBL/GenBank/DDBJ databases">
        <title>Amycolatopsis alkalitolerans sp. nov., isolated from Gastrodia elata Blume.</title>
        <authorList>
            <person name="Narsing Rao M.P."/>
            <person name="Li W.J."/>
        </authorList>
    </citation>
    <scope>NUCLEOTIDE SEQUENCE [LARGE SCALE GENOMIC DNA]</scope>
    <source>
        <strain evidence="2 3">SYSUP0005</strain>
    </source>
</reference>
<feature type="binding site" evidence="1">
    <location>
        <position position="61"/>
    </location>
    <ligand>
        <name>substrate</name>
    </ligand>
</feature>
<dbReference type="InterPro" id="IPR050275">
    <property type="entry name" value="PGM_Phosphatase"/>
</dbReference>
<dbReference type="GO" id="GO:0005737">
    <property type="term" value="C:cytoplasm"/>
    <property type="evidence" value="ECO:0007669"/>
    <property type="project" value="TreeGrafter"/>
</dbReference>
<dbReference type="AlphaFoldDB" id="A0A5C4MAV2"/>
<accession>A0A5C4MAV2</accession>
<proteinExistence type="predicted"/>
<protein>
    <submittedName>
        <fullName evidence="2">Histidine phosphatase family protein</fullName>
    </submittedName>
</protein>
<dbReference type="SMART" id="SM00855">
    <property type="entry name" value="PGAM"/>
    <property type="match status" value="1"/>
</dbReference>
<keyword evidence="3" id="KW-1185">Reference proteome</keyword>
<comment type="caution">
    <text evidence="2">The sequence shown here is derived from an EMBL/GenBank/DDBJ whole genome shotgun (WGS) entry which is preliminary data.</text>
</comment>
<dbReference type="Pfam" id="PF00300">
    <property type="entry name" value="His_Phos_1"/>
    <property type="match status" value="1"/>
</dbReference>
<evidence type="ECO:0000313" key="2">
    <source>
        <dbReference type="EMBL" id="TNC29151.1"/>
    </source>
</evidence>
<dbReference type="PANTHER" id="PTHR48100:SF1">
    <property type="entry name" value="HISTIDINE PHOSPHATASE FAMILY PROTEIN-RELATED"/>
    <property type="match status" value="1"/>
</dbReference>
<dbReference type="Gene3D" id="3.40.50.1240">
    <property type="entry name" value="Phosphoglycerate mutase-like"/>
    <property type="match status" value="1"/>
</dbReference>
<dbReference type="CDD" id="cd07067">
    <property type="entry name" value="HP_PGM_like"/>
    <property type="match status" value="1"/>
</dbReference>
<dbReference type="Proteomes" id="UP000305546">
    <property type="component" value="Unassembled WGS sequence"/>
</dbReference>
<dbReference type="SUPFAM" id="SSF53254">
    <property type="entry name" value="Phosphoglycerate mutase-like"/>
    <property type="match status" value="1"/>
</dbReference>
<dbReference type="InterPro" id="IPR013078">
    <property type="entry name" value="His_Pase_superF_clade-1"/>
</dbReference>
<dbReference type="OrthoDB" id="9793115at2"/>
<name>A0A5C4MAV2_9PSEU</name>
<evidence type="ECO:0000256" key="1">
    <source>
        <dbReference type="PIRSR" id="PIRSR613078-2"/>
    </source>
</evidence>
<organism evidence="2 3">
    <name type="scientific">Amycolatopsis alkalitolerans</name>
    <dbReference type="NCBI Taxonomy" id="2547244"/>
    <lineage>
        <taxon>Bacteria</taxon>
        <taxon>Bacillati</taxon>
        <taxon>Actinomycetota</taxon>
        <taxon>Actinomycetes</taxon>
        <taxon>Pseudonocardiales</taxon>
        <taxon>Pseudonocardiaceae</taxon>
        <taxon>Amycolatopsis</taxon>
    </lineage>
</organism>
<evidence type="ECO:0000313" key="3">
    <source>
        <dbReference type="Proteomes" id="UP000305546"/>
    </source>
</evidence>
<dbReference type="PANTHER" id="PTHR48100">
    <property type="entry name" value="BROAD-SPECIFICITY PHOSPHATASE YOR283W-RELATED"/>
    <property type="match status" value="1"/>
</dbReference>
<sequence>MRTRLLLVRHGETEWHAENRYAGTSDVELTESGLRQAEQLADYLSARPERPTALYCSPLSRARRTAEPSAKALDLTIETVDALRETGFGIAEGRLLRELPADLAERFRADPIAGAFPGAEPPDEAAARGAAALRGIAERENGRLVLVVAHNTLLRVTLCRLLGIPVGAYRTVFPRLDNGAITEIWIDGDTTSLRRLNAPVE</sequence>
<dbReference type="RefSeq" id="WP_139095095.1">
    <property type="nucleotide sequence ID" value="NZ_VDFW01000002.1"/>
</dbReference>
<gene>
    <name evidence="2" type="ORF">FG385_03430</name>
</gene>
<dbReference type="InterPro" id="IPR029033">
    <property type="entry name" value="His_PPase_superfam"/>
</dbReference>
<dbReference type="EMBL" id="VDFW01000002">
    <property type="protein sequence ID" value="TNC29151.1"/>
    <property type="molecule type" value="Genomic_DNA"/>
</dbReference>
<dbReference type="GO" id="GO:0016791">
    <property type="term" value="F:phosphatase activity"/>
    <property type="evidence" value="ECO:0007669"/>
    <property type="project" value="TreeGrafter"/>
</dbReference>